<protein>
    <submittedName>
        <fullName evidence="7">Keratinocyte associated protein 3</fullName>
    </submittedName>
</protein>
<feature type="transmembrane region" description="Helical" evidence="6">
    <location>
        <begin position="63"/>
        <end position="82"/>
    </location>
</feature>
<dbReference type="Pfam" id="PF12304">
    <property type="entry name" value="BCLP"/>
    <property type="match status" value="1"/>
</dbReference>
<comment type="subcellular location">
    <subcellularLocation>
        <location evidence="1">Membrane</location>
        <topology evidence="1">Multi-pass membrane protein</topology>
    </subcellularLocation>
</comment>
<dbReference type="Proteomes" id="UP000694404">
    <property type="component" value="Unplaced"/>
</dbReference>
<organism evidence="7 8">
    <name type="scientific">Chelonoidis abingdonii</name>
    <name type="common">Abingdon island giant tortoise</name>
    <name type="synonym">Testudo abingdonii</name>
    <dbReference type="NCBI Taxonomy" id="106734"/>
    <lineage>
        <taxon>Eukaryota</taxon>
        <taxon>Metazoa</taxon>
        <taxon>Chordata</taxon>
        <taxon>Craniata</taxon>
        <taxon>Vertebrata</taxon>
        <taxon>Euteleostomi</taxon>
        <taxon>Archelosauria</taxon>
        <taxon>Testudinata</taxon>
        <taxon>Testudines</taxon>
        <taxon>Cryptodira</taxon>
        <taxon>Durocryptodira</taxon>
        <taxon>Testudinoidea</taxon>
        <taxon>Testudinidae</taxon>
        <taxon>Chelonoidis</taxon>
    </lineage>
</organism>
<proteinExistence type="inferred from homology"/>
<evidence type="ECO:0000256" key="3">
    <source>
        <dbReference type="ARBA" id="ARBA00022692"/>
    </source>
</evidence>
<dbReference type="GeneTree" id="ENSGT00390000004700"/>
<accession>A0A8C0H9N4</accession>
<name>A0A8C0H9N4_CHEAB</name>
<reference evidence="7" key="2">
    <citation type="submission" date="2025-09" db="UniProtKB">
        <authorList>
            <consortium name="Ensembl"/>
        </authorList>
    </citation>
    <scope>IDENTIFICATION</scope>
</reference>
<dbReference type="Ensembl" id="ENSCABT00000021657.1">
    <property type="protein sequence ID" value="ENSCABP00000019767.1"/>
    <property type="gene ID" value="ENSCABG00000014575.1"/>
</dbReference>
<evidence type="ECO:0000313" key="8">
    <source>
        <dbReference type="Proteomes" id="UP000694404"/>
    </source>
</evidence>
<evidence type="ECO:0000256" key="4">
    <source>
        <dbReference type="ARBA" id="ARBA00022989"/>
    </source>
</evidence>
<dbReference type="PANTHER" id="PTHR31258:SF1">
    <property type="entry name" value="KERATINOCYTE-ASSOCIATED PROTEIN 3"/>
    <property type="match status" value="1"/>
</dbReference>
<evidence type="ECO:0000256" key="6">
    <source>
        <dbReference type="SAM" id="Phobius"/>
    </source>
</evidence>
<feature type="transmembrane region" description="Helical" evidence="6">
    <location>
        <begin position="21"/>
        <end position="43"/>
    </location>
</feature>
<dbReference type="InterPro" id="IPR020977">
    <property type="entry name" value="Beta-casein-like"/>
</dbReference>
<keyword evidence="4 6" id="KW-1133">Transmembrane helix</keyword>
<evidence type="ECO:0000256" key="5">
    <source>
        <dbReference type="ARBA" id="ARBA00023136"/>
    </source>
</evidence>
<evidence type="ECO:0000256" key="2">
    <source>
        <dbReference type="ARBA" id="ARBA00011030"/>
    </source>
</evidence>
<gene>
    <name evidence="7" type="primary">KRTCAP3</name>
</gene>
<evidence type="ECO:0000313" key="7">
    <source>
        <dbReference type="Ensembl" id="ENSCABP00000019767.1"/>
    </source>
</evidence>
<keyword evidence="8" id="KW-1185">Reference proteome</keyword>
<feature type="transmembrane region" description="Helical" evidence="6">
    <location>
        <begin position="94"/>
        <end position="117"/>
    </location>
</feature>
<sequence>SPCTRMAEFNLGRGPQRLMRAGITLIVLGHVNFILGAIVHGTVLRHVANPERTVTSEYTTANVISVGSGLLSITAGIVAILVSRNLLKAALHWALLCVSLLNCLLSAACSLGLALAISLTIASRGHRLIVGCNSSALPADARAAIATNDCPFDTTRIYDTALALWFPSMVMAVVEAALSGRCCVVSLILRGIGPCRDNTQGACVLLGNVHPRWSWARLRPCGRAELSQFLSTRANALAPLPFAAAERCWAGRCGWMAAPHSPSQWAQACE</sequence>
<keyword evidence="5 6" id="KW-0472">Membrane</keyword>
<dbReference type="GO" id="GO:0016020">
    <property type="term" value="C:membrane"/>
    <property type="evidence" value="ECO:0007669"/>
    <property type="project" value="UniProtKB-SubCell"/>
</dbReference>
<reference evidence="7" key="1">
    <citation type="submission" date="2025-08" db="UniProtKB">
        <authorList>
            <consortium name="Ensembl"/>
        </authorList>
    </citation>
    <scope>IDENTIFICATION</scope>
</reference>
<dbReference type="AlphaFoldDB" id="A0A8C0H9N4"/>
<comment type="similarity">
    <text evidence="2">Belongs to the TMEM54 family.</text>
</comment>
<evidence type="ECO:0000256" key="1">
    <source>
        <dbReference type="ARBA" id="ARBA00004141"/>
    </source>
</evidence>
<keyword evidence="3 6" id="KW-0812">Transmembrane</keyword>
<dbReference type="PANTHER" id="PTHR31258">
    <property type="entry name" value="KERATINOCYTE-ASSOCIATED PROTEIN 3"/>
    <property type="match status" value="1"/>
</dbReference>